<comment type="caution">
    <text evidence="3">The sequence shown here is derived from an EMBL/GenBank/DDBJ whole genome shotgun (WGS) entry which is preliminary data.</text>
</comment>
<name>A0AA40LMR5_CNENI</name>
<feature type="region of interest" description="Disordered" evidence="1">
    <location>
        <begin position="21"/>
        <end position="41"/>
    </location>
</feature>
<organism evidence="3 4">
    <name type="scientific">Cnephaeus nilssonii</name>
    <name type="common">Northern bat</name>
    <name type="synonym">Eptesicus nilssonii</name>
    <dbReference type="NCBI Taxonomy" id="3371016"/>
    <lineage>
        <taxon>Eukaryota</taxon>
        <taxon>Metazoa</taxon>
        <taxon>Chordata</taxon>
        <taxon>Craniata</taxon>
        <taxon>Vertebrata</taxon>
        <taxon>Euteleostomi</taxon>
        <taxon>Mammalia</taxon>
        <taxon>Eutheria</taxon>
        <taxon>Laurasiatheria</taxon>
        <taxon>Chiroptera</taxon>
        <taxon>Yangochiroptera</taxon>
        <taxon>Vespertilionidae</taxon>
        <taxon>Cnephaeus</taxon>
    </lineage>
</organism>
<keyword evidence="2" id="KW-0472">Membrane</keyword>
<evidence type="ECO:0000313" key="3">
    <source>
        <dbReference type="EMBL" id="KAK1337109.1"/>
    </source>
</evidence>
<protein>
    <submittedName>
        <fullName evidence="3">Uncharacterized protein</fullName>
    </submittedName>
</protein>
<feature type="compositionally biased region" description="Polar residues" evidence="1">
    <location>
        <begin position="29"/>
        <end position="38"/>
    </location>
</feature>
<sequence>MGHALAITRLSIYPRHRSGGTVGKGPSVGTASNWTGTSPEWGPSEFKARNQIAAGFESALFWWSTINKNVDWINYIYYNQQRFINYTRMPFRGSQPNGTITKAFQGLMTLANELAENAGIDDPFTGWLQRWFGKWKGLMASILTSLIIAAGVLTAVGAQLQPQDHWPLWQMSLLVSGPTECCEAGVWVALTSYVALTDGSAYSHKMAQGSGNQDRQRLALPAVAAAEV</sequence>
<proteinExistence type="predicted"/>
<accession>A0AA40LMR5</accession>
<reference evidence="3" key="1">
    <citation type="submission" date="2023-06" db="EMBL/GenBank/DDBJ databases">
        <title>Reference genome for the Northern bat (Eptesicus nilssonii), a most northern bat species.</title>
        <authorList>
            <person name="Laine V.N."/>
            <person name="Pulliainen A.T."/>
            <person name="Lilley T.M."/>
        </authorList>
    </citation>
    <scope>NUCLEOTIDE SEQUENCE</scope>
    <source>
        <strain evidence="3">BLF_Eptnil</strain>
        <tissue evidence="3">Kidney</tissue>
    </source>
</reference>
<evidence type="ECO:0000256" key="2">
    <source>
        <dbReference type="SAM" id="Phobius"/>
    </source>
</evidence>
<feature type="transmembrane region" description="Helical" evidence="2">
    <location>
        <begin position="138"/>
        <end position="160"/>
    </location>
</feature>
<gene>
    <name evidence="3" type="ORF">QTO34_001731</name>
</gene>
<keyword evidence="4" id="KW-1185">Reference proteome</keyword>
<keyword evidence="2" id="KW-0812">Transmembrane</keyword>
<evidence type="ECO:0000313" key="4">
    <source>
        <dbReference type="Proteomes" id="UP001177744"/>
    </source>
</evidence>
<dbReference type="EMBL" id="JAULJE010000011">
    <property type="protein sequence ID" value="KAK1337109.1"/>
    <property type="molecule type" value="Genomic_DNA"/>
</dbReference>
<keyword evidence="2" id="KW-1133">Transmembrane helix</keyword>
<dbReference type="AlphaFoldDB" id="A0AA40LMR5"/>
<dbReference type="Proteomes" id="UP001177744">
    <property type="component" value="Unassembled WGS sequence"/>
</dbReference>
<evidence type="ECO:0000256" key="1">
    <source>
        <dbReference type="SAM" id="MobiDB-lite"/>
    </source>
</evidence>